<keyword evidence="3" id="KW-1185">Reference proteome</keyword>
<dbReference type="Proteomes" id="UP001165121">
    <property type="component" value="Unassembled WGS sequence"/>
</dbReference>
<dbReference type="OrthoDB" id="161570at2759"/>
<gene>
    <name evidence="2" type="ORF">Pfra01_002296800</name>
</gene>
<dbReference type="AlphaFoldDB" id="A0A9W7D234"/>
<sequence>MAPIEKLKTNEAPSPALNVLLTKGDWLGQSRASLVPPFFPRPQPLESNPVENNNWWRFVCRRHGPRRRVECYSCRERASAERGAALQCFNLFGDQSVKITGNASCRRLSTAGGDHVTIRSPGTENGMKCLTRENRLQVDFLDDTIFAKRDRCWQTKGKVKSFMDKYSENRMESNGNQFERALKFVEQSNATTEMPKFAAKGTLPLQYKDATADPVAKMRESMGDNAWFTKFADSKARHSETHMYDVVGINDATEDGKESQEESAIDAEPVKAVKPTPTRTKPSPPLEKKRVKVSATARQVKKLPATKRRLLCVKKKLRQLHS</sequence>
<proteinExistence type="predicted"/>
<feature type="region of interest" description="Disordered" evidence="1">
    <location>
        <begin position="254"/>
        <end position="300"/>
    </location>
</feature>
<organism evidence="2 3">
    <name type="scientific">Phytophthora fragariaefolia</name>
    <dbReference type="NCBI Taxonomy" id="1490495"/>
    <lineage>
        <taxon>Eukaryota</taxon>
        <taxon>Sar</taxon>
        <taxon>Stramenopiles</taxon>
        <taxon>Oomycota</taxon>
        <taxon>Peronosporomycetes</taxon>
        <taxon>Peronosporales</taxon>
        <taxon>Peronosporaceae</taxon>
        <taxon>Phytophthora</taxon>
    </lineage>
</organism>
<evidence type="ECO:0000256" key="1">
    <source>
        <dbReference type="SAM" id="MobiDB-lite"/>
    </source>
</evidence>
<comment type="caution">
    <text evidence="2">The sequence shown here is derived from an EMBL/GenBank/DDBJ whole genome shotgun (WGS) entry which is preliminary data.</text>
</comment>
<name>A0A9W7D234_9STRA</name>
<evidence type="ECO:0000313" key="3">
    <source>
        <dbReference type="Proteomes" id="UP001165121"/>
    </source>
</evidence>
<protein>
    <submittedName>
        <fullName evidence="2">Unnamed protein product</fullName>
    </submittedName>
</protein>
<dbReference type="EMBL" id="BSXT01003633">
    <property type="protein sequence ID" value="GMF54893.1"/>
    <property type="molecule type" value="Genomic_DNA"/>
</dbReference>
<reference evidence="2" key="1">
    <citation type="submission" date="2023-04" db="EMBL/GenBank/DDBJ databases">
        <title>Phytophthora fragariaefolia NBRC 109709.</title>
        <authorList>
            <person name="Ichikawa N."/>
            <person name="Sato H."/>
            <person name="Tonouchi N."/>
        </authorList>
    </citation>
    <scope>NUCLEOTIDE SEQUENCE</scope>
    <source>
        <strain evidence="2">NBRC 109709</strain>
    </source>
</reference>
<accession>A0A9W7D234</accession>
<evidence type="ECO:0000313" key="2">
    <source>
        <dbReference type="EMBL" id="GMF54893.1"/>
    </source>
</evidence>